<dbReference type="Proteomes" id="UP001498476">
    <property type="component" value="Unassembled WGS sequence"/>
</dbReference>
<keyword evidence="2" id="KW-1185">Reference proteome</keyword>
<comment type="caution">
    <text evidence="1">The sequence shown here is derived from an EMBL/GenBank/DDBJ whole genome shotgun (WGS) entry which is preliminary data.</text>
</comment>
<protein>
    <submittedName>
        <fullName evidence="1">Uncharacterized protein</fullName>
    </submittedName>
</protein>
<accession>A0ABR1H0B1</accession>
<reference evidence="1 2" key="1">
    <citation type="journal article" date="2025" name="Microbiol. Resour. Announc.">
        <title>Draft genome sequences for Neonectria magnoliae and Neonectria punicea, canker pathogens of Liriodendron tulipifera and Acer saccharum in West Virginia.</title>
        <authorList>
            <person name="Petronek H.M."/>
            <person name="Kasson M.T."/>
            <person name="Metheny A.M."/>
            <person name="Stauder C.M."/>
            <person name="Lovett B."/>
            <person name="Lynch S.C."/>
            <person name="Garnas J.R."/>
            <person name="Kasson L.R."/>
            <person name="Stajich J.E."/>
        </authorList>
    </citation>
    <scope>NUCLEOTIDE SEQUENCE [LARGE SCALE GENOMIC DNA]</scope>
    <source>
        <strain evidence="1 2">NRRL 64653</strain>
    </source>
</reference>
<organism evidence="1 2">
    <name type="scientific">Neonectria punicea</name>
    <dbReference type="NCBI Taxonomy" id="979145"/>
    <lineage>
        <taxon>Eukaryota</taxon>
        <taxon>Fungi</taxon>
        <taxon>Dikarya</taxon>
        <taxon>Ascomycota</taxon>
        <taxon>Pezizomycotina</taxon>
        <taxon>Sordariomycetes</taxon>
        <taxon>Hypocreomycetidae</taxon>
        <taxon>Hypocreales</taxon>
        <taxon>Nectriaceae</taxon>
        <taxon>Neonectria</taxon>
    </lineage>
</organism>
<dbReference type="EMBL" id="JAZAVJ010000100">
    <property type="protein sequence ID" value="KAK7414540.1"/>
    <property type="molecule type" value="Genomic_DNA"/>
</dbReference>
<proteinExistence type="predicted"/>
<gene>
    <name evidence="1" type="ORF">QQX98_006567</name>
</gene>
<evidence type="ECO:0000313" key="2">
    <source>
        <dbReference type="Proteomes" id="UP001498476"/>
    </source>
</evidence>
<sequence length="177" mass="18597">MLDKQSHLSHESHVFSSRLLQPRPLDQEAPEALHGPLGPGDVPLHVSCPEDTFDSLKLATVASATWAKEIIVTQTIDLYTTICPVNEKQTVPTAITTAHPLRTVTITSGLTLSSCPTPIVGKFTPPTGVEPPKEHTTTSTEEVASETAISLAIVTASIPSSADNATALATLATSTPL</sequence>
<evidence type="ECO:0000313" key="1">
    <source>
        <dbReference type="EMBL" id="KAK7414540.1"/>
    </source>
</evidence>
<name>A0ABR1H0B1_9HYPO</name>